<feature type="region of interest" description="Disordered" evidence="9">
    <location>
        <begin position="83"/>
        <end position="155"/>
    </location>
</feature>
<feature type="region of interest" description="Disordered" evidence="9">
    <location>
        <begin position="252"/>
        <end position="272"/>
    </location>
</feature>
<dbReference type="GO" id="GO:0005525">
    <property type="term" value="F:GTP binding"/>
    <property type="evidence" value="ECO:0007669"/>
    <property type="project" value="UniProtKB-KW"/>
</dbReference>
<dbReference type="InterPro" id="IPR027417">
    <property type="entry name" value="P-loop_NTPase"/>
</dbReference>
<dbReference type="SUPFAM" id="SSF50447">
    <property type="entry name" value="Translation proteins"/>
    <property type="match status" value="2"/>
</dbReference>
<dbReference type="Gene3D" id="3.40.50.300">
    <property type="entry name" value="P-loop containing nucleotide triphosphate hydrolases"/>
    <property type="match status" value="1"/>
</dbReference>
<dbReference type="InterPro" id="IPR000795">
    <property type="entry name" value="T_Tr_GTP-bd_dom"/>
</dbReference>
<dbReference type="PANTHER" id="PTHR43381">
    <property type="entry name" value="TRANSLATION INITIATION FACTOR IF-2-RELATED"/>
    <property type="match status" value="1"/>
</dbReference>
<dbReference type="InterPro" id="IPR015760">
    <property type="entry name" value="TIF_IF2"/>
</dbReference>
<name>A0A8J4PLK4_9MYCE</name>
<dbReference type="InterPro" id="IPR005225">
    <property type="entry name" value="Small_GTP-bd"/>
</dbReference>
<dbReference type="NCBIfam" id="TIGR00231">
    <property type="entry name" value="small_GTP"/>
    <property type="match status" value="1"/>
</dbReference>
<feature type="region of interest" description="Disordered" evidence="9">
    <location>
        <begin position="301"/>
        <end position="348"/>
    </location>
</feature>
<evidence type="ECO:0000256" key="4">
    <source>
        <dbReference type="ARBA" id="ARBA00022917"/>
    </source>
</evidence>
<dbReference type="Pfam" id="PF00009">
    <property type="entry name" value="GTP_EFTU"/>
    <property type="match status" value="1"/>
</dbReference>
<dbReference type="Pfam" id="PF22042">
    <property type="entry name" value="EF-G_D2"/>
    <property type="match status" value="1"/>
</dbReference>
<dbReference type="NCBIfam" id="TIGR00487">
    <property type="entry name" value="IF-2"/>
    <property type="match status" value="1"/>
</dbReference>
<dbReference type="FunFam" id="2.40.30.10:FF:000008">
    <property type="entry name" value="Translation initiation factor IF-2"/>
    <property type="match status" value="1"/>
</dbReference>
<organism evidence="11 12">
    <name type="scientific">Polysphondylium violaceum</name>
    <dbReference type="NCBI Taxonomy" id="133409"/>
    <lineage>
        <taxon>Eukaryota</taxon>
        <taxon>Amoebozoa</taxon>
        <taxon>Evosea</taxon>
        <taxon>Eumycetozoa</taxon>
        <taxon>Dictyostelia</taxon>
        <taxon>Dictyosteliales</taxon>
        <taxon>Dictyosteliaceae</taxon>
        <taxon>Polysphondylium</taxon>
    </lineage>
</organism>
<dbReference type="InterPro" id="IPR036925">
    <property type="entry name" value="TIF_IF2_dom3_sf"/>
</dbReference>
<feature type="compositionally biased region" description="Polar residues" evidence="9">
    <location>
        <begin position="110"/>
        <end position="119"/>
    </location>
</feature>
<evidence type="ECO:0000256" key="6">
    <source>
        <dbReference type="ARBA" id="ARBA00025162"/>
    </source>
</evidence>
<dbReference type="Gene3D" id="2.40.30.10">
    <property type="entry name" value="Translation factors"/>
    <property type="match status" value="2"/>
</dbReference>
<evidence type="ECO:0000256" key="7">
    <source>
        <dbReference type="ARBA" id="ARBA00044105"/>
    </source>
</evidence>
<dbReference type="EMBL" id="AJWJ01000531">
    <property type="protein sequence ID" value="KAF2070167.1"/>
    <property type="molecule type" value="Genomic_DNA"/>
</dbReference>
<feature type="domain" description="Tr-type G" evidence="10">
    <location>
        <begin position="438"/>
        <end position="609"/>
    </location>
</feature>
<proteinExistence type="inferred from homology"/>
<keyword evidence="4" id="KW-0648">Protein biosynthesis</keyword>
<keyword evidence="5" id="KW-0342">GTP-binding</keyword>
<protein>
    <recommendedName>
        <fullName evidence="7">Translation initiation factor IF-2, chloroplastic</fullName>
    </recommendedName>
</protein>
<gene>
    <name evidence="11" type="ORF">CYY_008509</name>
</gene>
<keyword evidence="3" id="KW-0547">Nucleotide-binding</keyword>
<evidence type="ECO:0000256" key="8">
    <source>
        <dbReference type="SAM" id="Coils"/>
    </source>
</evidence>
<dbReference type="CDD" id="cd03692">
    <property type="entry name" value="mtIF2_IVc"/>
    <property type="match status" value="1"/>
</dbReference>
<feature type="compositionally biased region" description="Polar residues" evidence="9">
    <location>
        <begin position="127"/>
        <end position="136"/>
    </location>
</feature>
<comment type="caution">
    <text evidence="11">The sequence shown here is derived from an EMBL/GenBank/DDBJ whole genome shotgun (WGS) entry which is preliminary data.</text>
</comment>
<keyword evidence="8" id="KW-0175">Coiled coil</keyword>
<dbReference type="CDD" id="cd01887">
    <property type="entry name" value="IF2_eIF5B"/>
    <property type="match status" value="1"/>
</dbReference>
<comment type="similarity">
    <text evidence="1">Belongs to the TRAFAC class translation factor GTPase superfamily. Classic translation factor GTPase family. IF-2 subfamily.</text>
</comment>
<keyword evidence="12" id="KW-1185">Reference proteome</keyword>
<evidence type="ECO:0000256" key="2">
    <source>
        <dbReference type="ARBA" id="ARBA00022540"/>
    </source>
</evidence>
<dbReference type="GO" id="GO:0003924">
    <property type="term" value="F:GTPase activity"/>
    <property type="evidence" value="ECO:0007669"/>
    <property type="project" value="InterPro"/>
</dbReference>
<dbReference type="SUPFAM" id="SSF52540">
    <property type="entry name" value="P-loop containing nucleoside triphosphate hydrolases"/>
    <property type="match status" value="1"/>
</dbReference>
<comment type="function">
    <text evidence="6">One of the essential components for the initiation of protein synthesis. Protects formylmethionyl-tRNA from spontaneous hydrolysis and promotes its binding to the 30S ribosomal subunits. Also involved in the hydrolysis of GTP during the formation of the 70S ribosomal complex.</text>
</comment>
<dbReference type="Proteomes" id="UP000695562">
    <property type="component" value="Unassembled WGS sequence"/>
</dbReference>
<dbReference type="AlphaFoldDB" id="A0A8J4PLK4"/>
<feature type="coiled-coil region" evidence="8">
    <location>
        <begin position="716"/>
        <end position="750"/>
    </location>
</feature>
<dbReference type="InterPro" id="IPR009000">
    <property type="entry name" value="Transl_B-barrel_sf"/>
</dbReference>
<evidence type="ECO:0000259" key="10">
    <source>
        <dbReference type="PROSITE" id="PS51722"/>
    </source>
</evidence>
<dbReference type="SUPFAM" id="SSF52156">
    <property type="entry name" value="Initiation factor IF2/eIF5b, domain 3"/>
    <property type="match status" value="1"/>
</dbReference>
<evidence type="ECO:0000256" key="9">
    <source>
        <dbReference type="SAM" id="MobiDB-lite"/>
    </source>
</evidence>
<evidence type="ECO:0000256" key="5">
    <source>
        <dbReference type="ARBA" id="ARBA00023134"/>
    </source>
</evidence>
<dbReference type="CDD" id="cd03702">
    <property type="entry name" value="IF2_mtIF2_II"/>
    <property type="match status" value="1"/>
</dbReference>
<sequence length="973" mass="109648">MLRSSSYKNYILYHQNSKTSVWVCNYATTPSGQPTTNTGKSNGKEFARIDFSKINKAGTTAENDTDTKPNNTLKTFNFNFNFNFNNTPNTNNNNNNNTTTTTQPPPSFGVSPNTTTGTTPMFKFPNLTKSAPQQTDSTSSTTEQPKKPMFPGLNSFGGNFQNTSANNNNNNNSNLNFTIPSKPANQNTIAATSPFLNFFNNNNSTTESKHVNDVGQNIKLSFSNSMFNQTSFNNNNNDSLMPNLSFNFNNNKQQAQQQQVQSTNTYDQDEDMDQEELDGEVVEDNSMIMDSFKSLEEKYTNAMKKGAKQQKQFQKGMNVESARRHSREKSKFDTNEEEEQQHVDKRNKKKVFSMRDVDIPSTATPENLAPLVGVQVIDIIKLMITERLKPKSKNEILDQGIIDLLAEKYVFRPIYMEENELDHEYIEKDKPMNPSWPKRSPVVTIVGHIDHGKTSLLDYLRKTTIVEKEAGRITQHIGAFEVKISSGEKITFMDTPGHAAFSTMRERGVQTTDIVLLIIAGDDGVQEQTLEAIRAIKKANVSQMIVVINKVDKQGVDPELVKQQLLTHGLPVEGYGGDIPCVAISAKTGQGIKELEETIVMCSELMELRAPIKDVQPSAIVIESTFKKSRGTYASLLVRRGVIKPGQWFVCGDSWGKIRDMRDHLGSVVKETRPGCPVEISGFKEKEPNPGDQLYIFDSEKRAKELIEAKSERRVREDTKAEMIKKNEKIKQAEQETPEEKALQEELEQQQNQRKCVKLFVKADVGGSVEALVTALQSIPYDDEIYYEVVKMGYGEITPTDLNESDFLKTPIVYFGTKVSSRILDEARRLQLPILQSDIIYHAVDHVAKFLEDQLDPIDAYDIMGEAKILNVISINKTNSEKVNVAGCKISDGKIKRSSRIQVKRNDQVVFTGMIDEMRHFKEVVKEVQKGQECGIQLEGFDKFENGDTLLAFNMRKERRKLGQTNAPVINYL</sequence>
<keyword evidence="2" id="KW-0396">Initiation factor</keyword>
<evidence type="ECO:0000313" key="12">
    <source>
        <dbReference type="Proteomes" id="UP000695562"/>
    </source>
</evidence>
<evidence type="ECO:0000256" key="3">
    <source>
        <dbReference type="ARBA" id="ARBA00022741"/>
    </source>
</evidence>
<dbReference type="InterPro" id="IPR044145">
    <property type="entry name" value="IF2_II"/>
</dbReference>
<dbReference type="InterPro" id="IPR000178">
    <property type="entry name" value="TF_IF2_bacterial-like"/>
</dbReference>
<evidence type="ECO:0000256" key="1">
    <source>
        <dbReference type="ARBA" id="ARBA00007733"/>
    </source>
</evidence>
<feature type="compositionally biased region" description="Low complexity" evidence="9">
    <location>
        <begin position="252"/>
        <end position="264"/>
    </location>
</feature>
<dbReference type="FunFam" id="3.40.50.300:FF:000019">
    <property type="entry name" value="Translation initiation factor IF-2"/>
    <property type="match status" value="1"/>
</dbReference>
<dbReference type="FunFam" id="3.40.50.10050:FF:000001">
    <property type="entry name" value="Translation initiation factor IF-2"/>
    <property type="match status" value="1"/>
</dbReference>
<evidence type="ECO:0000313" key="11">
    <source>
        <dbReference type="EMBL" id="KAF2070167.1"/>
    </source>
</evidence>
<dbReference type="Gene3D" id="3.40.50.10050">
    <property type="entry name" value="Translation initiation factor IF- 2, domain 3"/>
    <property type="match status" value="1"/>
</dbReference>
<dbReference type="PANTHER" id="PTHR43381:SF5">
    <property type="entry name" value="TR-TYPE G DOMAIN-CONTAINING PROTEIN"/>
    <property type="match status" value="1"/>
</dbReference>
<dbReference type="InterPro" id="IPR053905">
    <property type="entry name" value="EF-G-like_DII"/>
</dbReference>
<dbReference type="OrthoDB" id="361630at2759"/>
<feature type="compositionally biased region" description="Low complexity" evidence="9">
    <location>
        <begin position="83"/>
        <end position="102"/>
    </location>
</feature>
<dbReference type="GO" id="GO:0003743">
    <property type="term" value="F:translation initiation factor activity"/>
    <property type="evidence" value="ECO:0007669"/>
    <property type="project" value="UniProtKB-KW"/>
</dbReference>
<dbReference type="PROSITE" id="PS51722">
    <property type="entry name" value="G_TR_2"/>
    <property type="match status" value="1"/>
</dbReference>
<reference evidence="11" key="1">
    <citation type="submission" date="2020-01" db="EMBL/GenBank/DDBJ databases">
        <title>Development of genomics and gene disruption for Polysphondylium violaceum indicates a role for the polyketide synthase stlB in stalk morphogenesis.</title>
        <authorList>
            <person name="Narita B."/>
            <person name="Kawabe Y."/>
            <person name="Kin K."/>
            <person name="Saito T."/>
            <person name="Gibbs R."/>
            <person name="Kuspa A."/>
            <person name="Muzny D."/>
            <person name="Queller D."/>
            <person name="Richards S."/>
            <person name="Strassman J."/>
            <person name="Sucgang R."/>
            <person name="Worley K."/>
            <person name="Schaap P."/>
        </authorList>
    </citation>
    <scope>NUCLEOTIDE SEQUENCE</scope>
    <source>
        <strain evidence="11">QSvi11</strain>
    </source>
</reference>
<dbReference type="InterPro" id="IPR023115">
    <property type="entry name" value="TIF_IF2_dom3"/>
</dbReference>
<dbReference type="Pfam" id="PF11987">
    <property type="entry name" value="IF-2"/>
    <property type="match status" value="1"/>
</dbReference>
<dbReference type="GO" id="GO:0005737">
    <property type="term" value="C:cytoplasm"/>
    <property type="evidence" value="ECO:0007669"/>
    <property type="project" value="TreeGrafter"/>
</dbReference>
<accession>A0A8J4PLK4</accession>
<feature type="compositionally biased region" description="Basic and acidic residues" evidence="9">
    <location>
        <begin position="329"/>
        <end position="344"/>
    </location>
</feature>